<name>A0A8B6G1D3_MYTGA</name>
<feature type="compositionally biased region" description="Basic and acidic residues" evidence="10">
    <location>
        <begin position="1544"/>
        <end position="1553"/>
    </location>
</feature>
<gene>
    <name evidence="12" type="ORF">MGAL_10B066880</name>
</gene>
<dbReference type="FunFam" id="3.30.2410.10:FF:000004">
    <property type="entry name" value="E3 ubiquitin-protein ligase HUWE1, variant"/>
    <property type="match status" value="1"/>
</dbReference>
<comment type="subcellular location">
    <subcellularLocation>
        <location evidence="2">Nucleus</location>
    </subcellularLocation>
</comment>
<dbReference type="Gene3D" id="3.30.2410.10">
    <property type="entry name" value="Hect, E3 ligase catalytic domain"/>
    <property type="match status" value="1"/>
</dbReference>
<comment type="caution">
    <text evidence="12">The sequence shown here is derived from an EMBL/GenBank/DDBJ whole genome shotgun (WGS) entry which is preliminary data.</text>
</comment>
<dbReference type="Gene3D" id="6.10.250.1630">
    <property type="match status" value="1"/>
</dbReference>
<dbReference type="Pfam" id="PF22572">
    <property type="entry name" value="GPR158_179_EC"/>
    <property type="match status" value="1"/>
</dbReference>
<dbReference type="InterPro" id="IPR025527">
    <property type="entry name" value="HUWE1/Rev1_UBM"/>
</dbReference>
<feature type="region of interest" description="Disordered" evidence="10">
    <location>
        <begin position="645"/>
        <end position="716"/>
    </location>
</feature>
<dbReference type="GO" id="GO:0005737">
    <property type="term" value="C:cytoplasm"/>
    <property type="evidence" value="ECO:0007669"/>
    <property type="project" value="TreeGrafter"/>
</dbReference>
<sequence length="2629" mass="290102">MATDKIHPPIIYNFAVYLQGENEKEAAKLALEYVSRVEQSPCTGGTEETLDLIFNHTTWREYTQPAILTSNFLTSVILENGGSLDTLTDEILFSLVRNNVNGQSIIFGSAIAIETGLYTKYSSFCPYAYRKNGTVFAHDISLSYNYLDSNTEWYYVLKTTDWENATRTISKIKYRSGGASLPEQQNILLTAKLSDGHWTKPYFDCGGGDVWMVTFSSAIFSLNGDGEPKFQGVATIDIELTNIDINQCDPDTSTFSALDVFRGTHRCPETTESQIDVNNSEAGTSKDQKETKEDLKNQNPLMPKSAVLRLLSEMIKSYSSCTRLITNYTYHSGQSELVVEDCTVLAYVLDNLLPQCQKSGDKDCPAYSRIFLASIAACNHSPDAQLTLVSELKASIQRALGLPESSEKHTKIQSLTSLISVIIESCPSPGQIPNQVFKGQQTLINNIVKSLLKKGIVADLARIPHSLDLSSPYMANTINSALKPLETLSRSVNQPVQNVTAKPKPKAELPQIEPGTGLASENNTTVEEAAPAENEIGEVTIEDITEEQEEQNEALEESEAFDAVEPVTESQAAQELDNILDNMINRERIRDPESEVIADIIMDVSEEINRASESEEHEHDDVLIDVEVGEDDDIDHHDSQMVSQELSIDEDDPDENAHVHDTPDSESNSSDDDDHECGNDDEDDDDVDEDDDEEDEDDDDEGSDMENGIEDDYQDIEPSVTTHYIDDNFFHPDDMLLPDGGQHIMFNTIDNRQLQRHGLPFPIFMDNDNGNEALTPSVPPAPSNVLPAHPLLVRQPDQTFISGVARVRGGRQRGTCRYNPTTQTLHVNLPRQPNPPAILQRLLGPSTAADVLQLTNTFTSVAGPTPTRVVVNSSDDFMYNQREDEFYEELFQDPFSSNGASGSGLLTLVPSTMNRWTEEAKVLDGDSVHDCVTSLKPEIIEELEKLRDEELDERKEKRRKVAEEEEKRKKEYEEELKAKGLVHPDWRRPPPPPDRSKPNAAMLVTADTCPPPRPINYAPSIVTPGGIIENIPYEDVQRITQSLEESANRPISATEAAAAAERIATAMVEGILAPSPGSNLVIPPGSRVLGSDSASSFSLPVVRPGAPVPEPQRRNPTTTITNLATLLLSDDPENRTSEENSLVQMLRGVVAHSTPSSTPSTTLPNVTEPVQASPIPVISGIGNPLNEVTGIRDQVLQPNSIVSPPLPDFLHVDVPVSLSVRGEAITAPLVPPAATAMPTAAVTTTSAPPANPESSAVPSTSSEATPSSSTGPASSTENNLPDGVDPSFLAALPENIRQEVVAEQLRLQRIQQSARDQAATAQNIGSSEVSAEFLAALPPGIQEEVLAQQRAEQARLQALSQPAQPPSDAPVDPYSFFATLPTSLRRQVLAEMDDSMVAVLPSDLATEAQSLRRELEIDRLFSQAGAGSLSAILRHSGFSGGRLGGGRYTIRAVPTSGRHWPFNSRSGPSNSTPKNNAVRVRGRFLLDHEAMTCLLVLLFVDEPKLNTTRLHRVLRNLCYHGPTRIWVIKALLSMLHKTGECQMEEEKGKSPDKSKRKSALDSPVTMKSDTKNQGTWLSMSLEAALGCRANVFQVHKTGKKHSSAASGTVTIHTQAAPMVCRHALDTLIALAKIFPSQFLPSTKAKEVGKCDTDEKKETDKVKPGASASPKKNEPETDLWDLLVKLDSISGSKKGKGMQRIHSIPLTEGDTQFHSYESSPLGALMCMLNHPVIKRSQLLTDRLLRLLGLVSNGLADSSGAQSQSSTTIAEMPQGGAQAQISTTALTGASTVTTSTATRATASMGTNTATDQIKEKEEESEKKDEEKLEEQSAILENQLQLAVKVLTSKSCSEEGLEDATNLLVQLSWANSSTREAVLGLLLDGARELGFTVCAHIRTLIEELQKLNVKSRYEDDEDSRDMDTTQSTSTKGFIADRYNPGQNLLVSASKKVKVGRELQLPSMTALTSKTSSQQFFLRILKVIIQLRDAARTVGKKNSARGGRANRDLRVLGNIAEAMDAIEAEAEAIMEMVGRRGNQLPSAAGQQGESVSEPSSAEGNTSNTPTSSAETTEGSVNVPSTSETPMDVDQPGSSQNDKKDKKEVVLPRLSEQLILDELWQCLGECLSELDKTPDHHAVLILQPAVEAFFIVHSGEKGNKTKDQSSQRREDQLAHLNIDFAPASPAASTSSETPALARENSVSSISSLPPDTQKFLKFAETHRTVLNQILRQSTTPLCDGPFSVLVDHTRILDFDVKRRYFRQELERLDEGLRREDLAVHIRRENVFEDSFRELFRRKADEWKHRFYIVFEGEEGQDAGGLLREWYIIIAREIFNPNYALFATSPGDRVTYTINPSSHCNSNHLSYFKFVGRIIAKAIYDNKLLDCYFTRSFYKHILGQHVKYTDMESEDYSFYKGLVFLIQNDVQDLGYELTFNTEIREFGVTETRDLKPNGRNIPVNEDNKKEYVKLVCQMRMTGAIRKQLGAFMEGFYDIIPKRLISIFTEQELELLISGLPTIDIDDLKAHSEYHKYQPTSLQVQWFWRALRSFDQADRAQFLQFVTGTSKVPLQGFGFLEGMNGYQKFQIHRDDRSTDRLPVAHTCFNQLDLPAYETYDKLRKMLLLAINECSEGFGLA</sequence>
<feature type="region of interest" description="Disordered" evidence="10">
    <location>
        <begin position="1240"/>
        <end position="1287"/>
    </location>
</feature>
<dbReference type="CDD" id="cd12913">
    <property type="entry name" value="PDC1_MCP_like"/>
    <property type="match status" value="1"/>
</dbReference>
<keyword evidence="13" id="KW-1185">Reference proteome</keyword>
<dbReference type="FunFam" id="3.90.1750.10:FF:000003">
    <property type="entry name" value="E3 ubiquitin-protein ligase UPL1"/>
    <property type="match status" value="1"/>
</dbReference>
<dbReference type="FunFam" id="3.30.2160.10:FF:000007">
    <property type="entry name" value="E3 ubiquitin-protein ligase HUWE1 isoform X2"/>
    <property type="match status" value="1"/>
</dbReference>
<dbReference type="InterPro" id="IPR000569">
    <property type="entry name" value="HECT_dom"/>
</dbReference>
<accession>A0A8B6G1D3</accession>
<evidence type="ECO:0000256" key="7">
    <source>
        <dbReference type="ARBA" id="ARBA00023242"/>
    </source>
</evidence>
<feature type="compositionally biased region" description="Polar residues" evidence="10">
    <location>
        <begin position="2035"/>
        <end position="2080"/>
    </location>
</feature>
<keyword evidence="7" id="KW-0539">Nucleus</keyword>
<feature type="region of interest" description="Disordered" evidence="10">
    <location>
        <begin position="980"/>
        <end position="999"/>
    </location>
</feature>
<feature type="domain" description="HECT" evidence="11">
    <location>
        <begin position="2293"/>
        <end position="2629"/>
    </location>
</feature>
<dbReference type="SUPFAM" id="SSF56204">
    <property type="entry name" value="Hect, E3 ligase catalytic domain"/>
    <property type="match status" value="1"/>
</dbReference>
<keyword evidence="5 12" id="KW-0808">Transferase</keyword>
<evidence type="ECO:0000256" key="2">
    <source>
        <dbReference type="ARBA" id="ARBA00004123"/>
    </source>
</evidence>
<proteinExistence type="inferred from homology"/>
<keyword evidence="12" id="KW-0012">Acyltransferase</keyword>
<dbReference type="GO" id="GO:0006511">
    <property type="term" value="P:ubiquitin-dependent protein catabolic process"/>
    <property type="evidence" value="ECO:0007669"/>
    <property type="project" value="TreeGrafter"/>
</dbReference>
<feature type="compositionally biased region" description="Basic and acidic residues" evidence="10">
    <location>
        <begin position="284"/>
        <end position="296"/>
    </location>
</feature>
<dbReference type="CDD" id="cd00078">
    <property type="entry name" value="HECTc"/>
    <property type="match status" value="1"/>
</dbReference>
<feature type="region of interest" description="Disordered" evidence="10">
    <location>
        <begin position="498"/>
        <end position="523"/>
    </location>
</feature>
<dbReference type="InterPro" id="IPR050409">
    <property type="entry name" value="E3_ubiq-protein_ligase"/>
</dbReference>
<dbReference type="PROSITE" id="PS50237">
    <property type="entry name" value="HECT"/>
    <property type="match status" value="1"/>
</dbReference>
<dbReference type="PANTHER" id="PTHR11254:SF67">
    <property type="entry name" value="E3 UBIQUITIN-PROTEIN LIGASE HUWE1"/>
    <property type="match status" value="1"/>
</dbReference>
<feature type="region of interest" description="Disordered" evidence="10">
    <location>
        <begin position="1754"/>
        <end position="1774"/>
    </location>
</feature>
<feature type="region of interest" description="Disordered" evidence="10">
    <location>
        <begin position="950"/>
        <end position="971"/>
    </location>
</feature>
<comment type="catalytic activity">
    <reaction evidence="1">
        <text>S-ubiquitinyl-[E2 ubiquitin-conjugating enzyme]-L-cysteine + [acceptor protein]-L-lysine = [E2 ubiquitin-conjugating enzyme]-L-cysteine + N(6)-ubiquitinyl-[acceptor protein]-L-lysine.</text>
        <dbReference type="EC" id="2.3.2.26"/>
    </reaction>
</comment>
<dbReference type="SMART" id="SM00119">
    <property type="entry name" value="HECTc"/>
    <property type="match status" value="1"/>
</dbReference>
<evidence type="ECO:0000256" key="4">
    <source>
        <dbReference type="ARBA" id="ARBA00012485"/>
    </source>
</evidence>
<evidence type="ECO:0000256" key="3">
    <source>
        <dbReference type="ARBA" id="ARBA00004906"/>
    </source>
</evidence>
<evidence type="ECO:0000256" key="8">
    <source>
        <dbReference type="ARBA" id="ARBA00034494"/>
    </source>
</evidence>
<feature type="region of interest" description="Disordered" evidence="10">
    <location>
        <begin position="1794"/>
        <end position="1829"/>
    </location>
</feature>
<dbReference type="OrthoDB" id="423283at2759"/>
<evidence type="ECO:0000256" key="5">
    <source>
        <dbReference type="ARBA" id="ARBA00022679"/>
    </source>
</evidence>
<dbReference type="GO" id="GO:0000209">
    <property type="term" value="P:protein polyubiquitination"/>
    <property type="evidence" value="ECO:0007669"/>
    <property type="project" value="TreeGrafter"/>
</dbReference>
<evidence type="ECO:0000256" key="10">
    <source>
        <dbReference type="SAM" id="MobiDB-lite"/>
    </source>
</evidence>
<dbReference type="Gene3D" id="3.90.1750.10">
    <property type="entry name" value="Hect, E3 ligase catalytic domains"/>
    <property type="match status" value="1"/>
</dbReference>
<feature type="compositionally biased region" description="Polar residues" evidence="10">
    <location>
        <begin position="1757"/>
        <end position="1767"/>
    </location>
</feature>
<dbReference type="EMBL" id="UYJE01007721">
    <property type="protein sequence ID" value="VDI57332.1"/>
    <property type="molecule type" value="Genomic_DNA"/>
</dbReference>
<dbReference type="PANTHER" id="PTHR11254">
    <property type="entry name" value="HECT DOMAIN UBIQUITIN-PROTEIN LIGASE"/>
    <property type="match status" value="1"/>
</dbReference>
<comment type="similarity">
    <text evidence="8">Belongs to the UPL family. TOM1/PTR1 subfamily.</text>
</comment>
<dbReference type="Proteomes" id="UP000596742">
    <property type="component" value="Unassembled WGS sequence"/>
</dbReference>
<dbReference type="InterPro" id="IPR035983">
    <property type="entry name" value="Hect_E3_ubiquitin_ligase"/>
</dbReference>
<feature type="region of interest" description="Disordered" evidence="10">
    <location>
        <begin position="2035"/>
        <end position="2100"/>
    </location>
</feature>
<dbReference type="GO" id="GO:0061630">
    <property type="term" value="F:ubiquitin protein ligase activity"/>
    <property type="evidence" value="ECO:0007669"/>
    <property type="project" value="UniProtKB-EC"/>
</dbReference>
<feature type="region of interest" description="Disordered" evidence="10">
    <location>
        <begin position="1542"/>
        <end position="1571"/>
    </location>
</feature>
<feature type="compositionally biased region" description="Basic and acidic residues" evidence="10">
    <location>
        <begin position="1810"/>
        <end position="1828"/>
    </location>
</feature>
<feature type="active site" description="Glycyl thioester intermediate" evidence="9">
    <location>
        <position position="2596"/>
    </location>
</feature>
<feature type="region of interest" description="Disordered" evidence="10">
    <location>
        <begin position="275"/>
        <end position="298"/>
    </location>
</feature>
<evidence type="ECO:0000256" key="9">
    <source>
        <dbReference type="PROSITE-ProRule" id="PRU00104"/>
    </source>
</evidence>
<evidence type="ECO:0000313" key="13">
    <source>
        <dbReference type="Proteomes" id="UP000596742"/>
    </source>
</evidence>
<organism evidence="12 13">
    <name type="scientific">Mytilus galloprovincialis</name>
    <name type="common">Mediterranean mussel</name>
    <dbReference type="NCBI Taxonomy" id="29158"/>
    <lineage>
        <taxon>Eukaryota</taxon>
        <taxon>Metazoa</taxon>
        <taxon>Spiralia</taxon>
        <taxon>Lophotrochozoa</taxon>
        <taxon>Mollusca</taxon>
        <taxon>Bivalvia</taxon>
        <taxon>Autobranchia</taxon>
        <taxon>Pteriomorphia</taxon>
        <taxon>Mytilida</taxon>
        <taxon>Mytiloidea</taxon>
        <taxon>Mytilidae</taxon>
        <taxon>Mytilinae</taxon>
        <taxon>Mytilus</taxon>
    </lineage>
</organism>
<dbReference type="Gene3D" id="3.30.2160.10">
    <property type="entry name" value="Hect, E3 ligase catalytic domain"/>
    <property type="match status" value="1"/>
</dbReference>
<protein>
    <recommendedName>
        <fullName evidence="4">HECT-type E3 ubiquitin transferase</fullName>
        <ecNumber evidence="4">2.3.2.26</ecNumber>
    </recommendedName>
</protein>
<dbReference type="Gene3D" id="3.30.450.20">
    <property type="entry name" value="PAS domain"/>
    <property type="match status" value="1"/>
</dbReference>
<dbReference type="EC" id="2.3.2.26" evidence="4"/>
<evidence type="ECO:0000313" key="12">
    <source>
        <dbReference type="EMBL" id="VDI57332.1"/>
    </source>
</evidence>
<feature type="compositionally biased region" description="Low complexity" evidence="10">
    <location>
        <begin position="1240"/>
        <end position="1277"/>
    </location>
</feature>
<evidence type="ECO:0000256" key="1">
    <source>
        <dbReference type="ARBA" id="ARBA00000885"/>
    </source>
</evidence>
<dbReference type="Pfam" id="PF00632">
    <property type="entry name" value="HECT"/>
    <property type="match status" value="1"/>
</dbReference>
<reference evidence="12" key="1">
    <citation type="submission" date="2018-11" db="EMBL/GenBank/DDBJ databases">
        <authorList>
            <person name="Alioto T."/>
            <person name="Alioto T."/>
        </authorList>
    </citation>
    <scope>NUCLEOTIDE SEQUENCE</scope>
</reference>
<dbReference type="GO" id="GO:0005634">
    <property type="term" value="C:nucleus"/>
    <property type="evidence" value="ECO:0007669"/>
    <property type="project" value="UniProtKB-SubCell"/>
</dbReference>
<feature type="compositionally biased region" description="Basic and acidic residues" evidence="10">
    <location>
        <begin position="1644"/>
        <end position="1662"/>
    </location>
</feature>
<dbReference type="InterPro" id="IPR054714">
    <property type="entry name" value="GPR158_179_extracellular"/>
</dbReference>
<feature type="region of interest" description="Disordered" evidence="10">
    <location>
        <begin position="1644"/>
        <end position="1673"/>
    </location>
</feature>
<dbReference type="Pfam" id="PF14377">
    <property type="entry name" value="UBM"/>
    <property type="match status" value="3"/>
</dbReference>
<evidence type="ECO:0000256" key="6">
    <source>
        <dbReference type="ARBA" id="ARBA00022786"/>
    </source>
</evidence>
<keyword evidence="6 9" id="KW-0833">Ubl conjugation pathway</keyword>
<evidence type="ECO:0000259" key="11">
    <source>
        <dbReference type="PROSITE" id="PS50237"/>
    </source>
</evidence>
<feature type="compositionally biased region" description="Acidic residues" evidence="10">
    <location>
        <begin position="669"/>
        <end position="715"/>
    </location>
</feature>
<comment type="pathway">
    <text evidence="3">Protein modification; protein ubiquitination.</text>
</comment>